<feature type="signal peptide" evidence="1">
    <location>
        <begin position="1"/>
        <end position="21"/>
    </location>
</feature>
<dbReference type="AlphaFoldDB" id="J3KVI7"/>
<keyword evidence="1" id="KW-0732">Signal</keyword>
<dbReference type="Gramene" id="OB0194G10010.1">
    <property type="protein sequence ID" value="OB0194G10010.1"/>
    <property type="gene ID" value="OB0194G10010"/>
</dbReference>
<sequence>MQQQQLVLLLLLVAAVVATEAAMPISMEHYFSPGELARIAGLNGDFFPAACLNFDHRIASCQCSCPSPCSDQFFSHKVCRNYINGTRV</sequence>
<keyword evidence="3" id="KW-1185">Reference proteome</keyword>
<name>J3KVI7_ORYBR</name>
<organism evidence="2">
    <name type="scientific">Oryza brachyantha</name>
    <name type="common">malo sina</name>
    <dbReference type="NCBI Taxonomy" id="4533"/>
    <lineage>
        <taxon>Eukaryota</taxon>
        <taxon>Viridiplantae</taxon>
        <taxon>Streptophyta</taxon>
        <taxon>Embryophyta</taxon>
        <taxon>Tracheophyta</taxon>
        <taxon>Spermatophyta</taxon>
        <taxon>Magnoliopsida</taxon>
        <taxon>Liliopsida</taxon>
        <taxon>Poales</taxon>
        <taxon>Poaceae</taxon>
        <taxon>BOP clade</taxon>
        <taxon>Oryzoideae</taxon>
        <taxon>Oryzeae</taxon>
        <taxon>Oryzinae</taxon>
        <taxon>Oryza</taxon>
    </lineage>
</organism>
<protein>
    <submittedName>
        <fullName evidence="2">Uncharacterized protein</fullName>
    </submittedName>
</protein>
<dbReference type="EnsemblPlants" id="OB0194G10010.1">
    <property type="protein sequence ID" value="OB0194G10010.1"/>
    <property type="gene ID" value="OB0194G10010"/>
</dbReference>
<dbReference type="HOGENOM" id="CLU_2472682_0_0_1"/>
<feature type="chain" id="PRO_5003771721" evidence="1">
    <location>
        <begin position="22"/>
        <end position="88"/>
    </location>
</feature>
<evidence type="ECO:0000256" key="1">
    <source>
        <dbReference type="SAM" id="SignalP"/>
    </source>
</evidence>
<evidence type="ECO:0000313" key="3">
    <source>
        <dbReference type="Proteomes" id="UP000006038"/>
    </source>
</evidence>
<evidence type="ECO:0000313" key="2">
    <source>
        <dbReference type="EnsemblPlants" id="OB0194G10010.1"/>
    </source>
</evidence>
<dbReference type="Proteomes" id="UP000006038">
    <property type="component" value="Unassembled WGS sequence"/>
</dbReference>
<accession>J3KVI7</accession>
<proteinExistence type="predicted"/>
<reference evidence="2" key="1">
    <citation type="submission" date="2015-06" db="UniProtKB">
        <authorList>
            <consortium name="EnsemblPlants"/>
        </authorList>
    </citation>
    <scope>IDENTIFICATION</scope>
</reference>